<dbReference type="VEuPathDB" id="FungiDB:yc1106_07350"/>
<dbReference type="PANTHER" id="PTHR31001:SF90">
    <property type="entry name" value="CENTROMERE DNA-BINDING PROTEIN COMPLEX CBF3 SUBUNIT B"/>
    <property type="match status" value="1"/>
</dbReference>
<evidence type="ECO:0000313" key="5">
    <source>
        <dbReference type="EMBL" id="USP80076.1"/>
    </source>
</evidence>
<evidence type="ECO:0000313" key="6">
    <source>
        <dbReference type="Proteomes" id="UP001056012"/>
    </source>
</evidence>
<dbReference type="GO" id="GO:0000981">
    <property type="term" value="F:DNA-binding transcription factor activity, RNA polymerase II-specific"/>
    <property type="evidence" value="ECO:0007669"/>
    <property type="project" value="InterPro"/>
</dbReference>
<dbReference type="SMART" id="SM00066">
    <property type="entry name" value="GAL4"/>
    <property type="match status" value="1"/>
</dbReference>
<keyword evidence="3" id="KW-0539">Nucleus</keyword>
<dbReference type="EMBL" id="CP089278">
    <property type="protein sequence ID" value="USP80076.1"/>
    <property type="molecule type" value="Genomic_DNA"/>
</dbReference>
<dbReference type="InterPro" id="IPR007219">
    <property type="entry name" value="XnlR_reg_dom"/>
</dbReference>
<reference evidence="5" key="1">
    <citation type="submission" date="2021-12" db="EMBL/GenBank/DDBJ databases">
        <title>Curvularia clavata genome.</title>
        <authorList>
            <person name="Cao Y."/>
        </authorList>
    </citation>
    <scope>NUCLEOTIDE SEQUENCE</scope>
    <source>
        <strain evidence="5">Yc1106</strain>
    </source>
</reference>
<dbReference type="AlphaFoldDB" id="A0A9Q9DW42"/>
<evidence type="ECO:0000256" key="2">
    <source>
        <dbReference type="ARBA" id="ARBA00022723"/>
    </source>
</evidence>
<dbReference type="GO" id="GO:0006351">
    <property type="term" value="P:DNA-templated transcription"/>
    <property type="evidence" value="ECO:0007669"/>
    <property type="project" value="InterPro"/>
</dbReference>
<evidence type="ECO:0000256" key="1">
    <source>
        <dbReference type="ARBA" id="ARBA00004123"/>
    </source>
</evidence>
<evidence type="ECO:0000256" key="3">
    <source>
        <dbReference type="ARBA" id="ARBA00023242"/>
    </source>
</evidence>
<dbReference type="PROSITE" id="PS50048">
    <property type="entry name" value="ZN2_CY6_FUNGAL_2"/>
    <property type="match status" value="1"/>
</dbReference>
<dbReference type="GO" id="GO:0005634">
    <property type="term" value="C:nucleus"/>
    <property type="evidence" value="ECO:0007669"/>
    <property type="project" value="UniProtKB-SubCell"/>
</dbReference>
<dbReference type="Proteomes" id="UP001056012">
    <property type="component" value="Chromosome 5"/>
</dbReference>
<dbReference type="InterPro" id="IPR050613">
    <property type="entry name" value="Sec_Metabolite_Reg"/>
</dbReference>
<dbReference type="OrthoDB" id="1747771at2759"/>
<dbReference type="Gene3D" id="4.10.240.10">
    <property type="entry name" value="Zn(2)-C6 fungal-type DNA-binding domain"/>
    <property type="match status" value="1"/>
</dbReference>
<keyword evidence="6" id="KW-1185">Reference proteome</keyword>
<sequence>MSELPIKTSQRVSRSCIECGRRKIKCDKKSPCQPCIRRNAAHECKRPIARVRGQLTVYTAPEDAGNPAEIQLQDLLRERGALRAQIAELETALALSKPCAHSRTSESVDYNQPAAALEDLVPAFEQFDIGIKIGAASRTGAEKEILDRLYEPAADPLFLLLPSREASLGLVTFSLQRLGWIHCAVNADDFLKEHEQFWQNVELSVAIERGQRPWITVYLAVLAVGILYSNPEDVPNVAHLPQLGMPLSDPVSIAVHASHLWYEAALKELERYAFNGTPSLCAVQALSVLSLCHSNFGEHQREWLITGFATNMARFLDMHKLGNETNCSKDICRRQEWSSPIKREMGRRLWWACVIKDWLASWARPPSISPASFCCQASIASSHGDYVLPSSCTIGTPGSTESANLEPPSPAHYHSIMCRLAYIVYIYIKANTHHTHLKFSKAIDEIQIVRRDLPLHLSPSFPVTEDDRIWESEHSWIPFQRYLITYVIDFLLLSIARVLIPRNPEDDSSTSRQLALQSANRILDHYATPAPRVYRLVWTVSAATVAAAVYMSLDMLANSHEYRGESRIRIIGLLRRASVELKKHSIVAAHAAKGSAVLEGLLPLLEQHDFDHPRTSYSMQDLLQQLAVAADLGIPSDPPVMTNPGLDGLADSSNFDTMNMFDGTGNPLEGTYGIGDWDHVFSQM</sequence>
<dbReference type="CDD" id="cd12148">
    <property type="entry name" value="fungal_TF_MHR"/>
    <property type="match status" value="1"/>
</dbReference>
<dbReference type="InterPro" id="IPR001138">
    <property type="entry name" value="Zn2Cys6_DnaBD"/>
</dbReference>
<accession>A0A9Q9DW42</accession>
<protein>
    <recommendedName>
        <fullName evidence="4">Zn(2)-C6 fungal-type domain-containing protein</fullName>
    </recommendedName>
</protein>
<dbReference type="InterPro" id="IPR036864">
    <property type="entry name" value="Zn2-C6_fun-type_DNA-bd_sf"/>
</dbReference>
<dbReference type="Pfam" id="PF04082">
    <property type="entry name" value="Fungal_trans"/>
    <property type="match status" value="1"/>
</dbReference>
<dbReference type="GO" id="GO:0003677">
    <property type="term" value="F:DNA binding"/>
    <property type="evidence" value="ECO:0007669"/>
    <property type="project" value="InterPro"/>
</dbReference>
<dbReference type="SUPFAM" id="SSF57701">
    <property type="entry name" value="Zn2/Cys6 DNA-binding domain"/>
    <property type="match status" value="1"/>
</dbReference>
<dbReference type="Pfam" id="PF00172">
    <property type="entry name" value="Zn_clus"/>
    <property type="match status" value="1"/>
</dbReference>
<evidence type="ECO:0000259" key="4">
    <source>
        <dbReference type="PROSITE" id="PS50048"/>
    </source>
</evidence>
<comment type="subcellular location">
    <subcellularLocation>
        <location evidence="1">Nucleus</location>
    </subcellularLocation>
</comment>
<feature type="domain" description="Zn(2)-C6 fungal-type" evidence="4">
    <location>
        <begin position="15"/>
        <end position="46"/>
    </location>
</feature>
<keyword evidence="2" id="KW-0479">Metal-binding</keyword>
<gene>
    <name evidence="5" type="ORF">yc1106_07350</name>
</gene>
<proteinExistence type="predicted"/>
<dbReference type="GO" id="GO:0008270">
    <property type="term" value="F:zinc ion binding"/>
    <property type="evidence" value="ECO:0007669"/>
    <property type="project" value="InterPro"/>
</dbReference>
<name>A0A9Q9DW42_CURCL</name>
<dbReference type="PANTHER" id="PTHR31001">
    <property type="entry name" value="UNCHARACTERIZED TRANSCRIPTIONAL REGULATORY PROTEIN"/>
    <property type="match status" value="1"/>
</dbReference>
<organism evidence="5 6">
    <name type="scientific">Curvularia clavata</name>
    <dbReference type="NCBI Taxonomy" id="95742"/>
    <lineage>
        <taxon>Eukaryota</taxon>
        <taxon>Fungi</taxon>
        <taxon>Dikarya</taxon>
        <taxon>Ascomycota</taxon>
        <taxon>Pezizomycotina</taxon>
        <taxon>Dothideomycetes</taxon>
        <taxon>Pleosporomycetidae</taxon>
        <taxon>Pleosporales</taxon>
        <taxon>Pleosporineae</taxon>
        <taxon>Pleosporaceae</taxon>
        <taxon>Curvularia</taxon>
    </lineage>
</organism>
<dbReference type="CDD" id="cd00067">
    <property type="entry name" value="GAL4"/>
    <property type="match status" value="1"/>
</dbReference>